<dbReference type="OrthoDB" id="2133190at2759"/>
<dbReference type="InterPro" id="IPR052099">
    <property type="entry name" value="Regulatory_TF_Diverse"/>
</dbReference>
<feature type="compositionally biased region" description="Low complexity" evidence="1">
    <location>
        <begin position="10"/>
        <end position="33"/>
    </location>
</feature>
<evidence type="ECO:0000313" key="3">
    <source>
        <dbReference type="EMBL" id="KAF7430445.1"/>
    </source>
</evidence>
<feature type="compositionally biased region" description="Low complexity" evidence="1">
    <location>
        <begin position="154"/>
        <end position="167"/>
    </location>
</feature>
<name>A0A8H6ZVQ3_PLEOS</name>
<comment type="caution">
    <text evidence="3">The sequence shown here is derived from an EMBL/GenBank/DDBJ whole genome shotgun (WGS) entry which is preliminary data.</text>
</comment>
<gene>
    <name evidence="3" type="ORF">PC9H_006152</name>
</gene>
<dbReference type="SMART" id="SM00353">
    <property type="entry name" value="HLH"/>
    <property type="match status" value="1"/>
</dbReference>
<feature type="region of interest" description="Disordered" evidence="1">
    <location>
        <begin position="1"/>
        <end position="37"/>
    </location>
</feature>
<dbReference type="PROSITE" id="PS50888">
    <property type="entry name" value="BHLH"/>
    <property type="match status" value="1"/>
</dbReference>
<dbReference type="InterPro" id="IPR011598">
    <property type="entry name" value="bHLH_dom"/>
</dbReference>
<evidence type="ECO:0000256" key="1">
    <source>
        <dbReference type="SAM" id="MobiDB-lite"/>
    </source>
</evidence>
<feature type="compositionally biased region" description="Acidic residues" evidence="1">
    <location>
        <begin position="431"/>
        <end position="450"/>
    </location>
</feature>
<sequence>MSHKAPSPSPSTSSSSEESSFSSSSSSHLNSPSLLTADLGMGLDPADALELLLKSAGQSDSSGHLPDWSELSSLWNGSEQLVNPYSGVMDFASNMSIDPSALHYNPAAASLGAMSPEQHYPFTYHESHFPYPFNGDMLSTFADSLTVPQPRRLSVTSSSSSSGASLSPVLEHSTAVVPEREPPSTPLSGPASAADELAQLVRITSGVLHAVPVGSQIGGHGLSLTVPTPESQEKAIPILPRPTMSTSSSPSPAQTSSSSESVVQVSASGRPKTSHTTIERRYRTNLNARIQSLRMAVPALRVLDRKNGKNAKNSKQVEKATDIDKTEDDIIDERGFVDGVRVARKCSKANVLGKAVEYIRVLKKREKRLKNEQDGLKSLLSGLVGGPDLLREWERVWTAKFGGPEKDELVESELVVRVTSRDAANKPGDFDGSDGEDDDDDEGDDDGSDEEGGRKRKKVKTSPAPKPASKEKIVKIQPRPGAAASPTTVLVPGALPEKRKRGRPRKNPLPPAAPTPMPIVAHPVTMVHTSPSTSTSSSPMKVEDIVMQPPTDDNGNRKINHPQQYLLATFALFSFFNSPLTSTSPSSDSGQYTEHGHVLNPLPNSSYANAAYVAQSEWGWQEVIQSFHLLVSALVFASVVLPWVPWKPRRAVNKLNTVLHKVGLVSKSGVVPEQPQVTLTLAEALAPARRGTPNEADGLRNALNAAKAGSSSLRMWRRVNAGSDKGRGFERKGLEQRAWVRLGELAVLGGPSQVSLYTRIQTYIQMRTYISWLSASASDHITLALLAHDIPIFGRKNAIALWEGAREKAGLCAGVPDKRRDIASGLVNDGNRGVREYEKLVLRDLEVGEASKRLRGLNIGKGEKRERYTLTPLGALAGTLVKERTKKHLMMQFISTVVPPSSSSTTTPVRGGQYTSTVEPGDLWDEETAVAEKRKTIDAARSLGGSLAELGDILERLQANGDGLEATHNPTNQEDFIREGINGEIRSLLNAILLYRKIFPSSILSHSRGLGHHDATSSGAQNCSGVSILLSPPPSPSQKDIRIVYALRRALGNAVFDCNVEDRPKAEGLVDCADERKASRSGSVWQEDGVVALALEDARDRVVDMLVELEMEGNGRVRS</sequence>
<feature type="domain" description="BHLH" evidence="2">
    <location>
        <begin position="270"/>
        <end position="362"/>
    </location>
</feature>
<dbReference type="RefSeq" id="XP_036631723.1">
    <property type="nucleotide sequence ID" value="XM_036775704.1"/>
</dbReference>
<dbReference type="SUPFAM" id="SSF47459">
    <property type="entry name" value="HLH, helix-loop-helix DNA-binding domain"/>
    <property type="match status" value="1"/>
</dbReference>
<dbReference type="AlphaFoldDB" id="A0A8H6ZVQ3"/>
<proteinExistence type="predicted"/>
<dbReference type="EMBL" id="JACETU010000004">
    <property type="protein sequence ID" value="KAF7430445.1"/>
    <property type="molecule type" value="Genomic_DNA"/>
</dbReference>
<dbReference type="GO" id="GO:0046983">
    <property type="term" value="F:protein dimerization activity"/>
    <property type="evidence" value="ECO:0007669"/>
    <property type="project" value="InterPro"/>
</dbReference>
<feature type="compositionally biased region" description="Low complexity" evidence="1">
    <location>
        <begin position="245"/>
        <end position="268"/>
    </location>
</feature>
<dbReference type="PANTHER" id="PTHR47336:SF2">
    <property type="entry name" value="TRANSCRIPTION FACTOR HMS1-RELATED"/>
    <property type="match status" value="1"/>
</dbReference>
<feature type="region of interest" description="Disordered" evidence="1">
    <location>
        <begin position="420"/>
        <end position="518"/>
    </location>
</feature>
<evidence type="ECO:0000313" key="4">
    <source>
        <dbReference type="Proteomes" id="UP000623687"/>
    </source>
</evidence>
<dbReference type="Gene3D" id="4.10.280.10">
    <property type="entry name" value="Helix-loop-helix DNA-binding domain"/>
    <property type="match status" value="1"/>
</dbReference>
<feature type="compositionally biased region" description="Pro residues" evidence="1">
    <location>
        <begin position="507"/>
        <end position="517"/>
    </location>
</feature>
<accession>A0A8H6ZVQ3</accession>
<dbReference type="VEuPathDB" id="FungiDB:PC9H_006152"/>
<feature type="region of interest" description="Disordered" evidence="1">
    <location>
        <begin position="152"/>
        <end position="192"/>
    </location>
</feature>
<dbReference type="PANTHER" id="PTHR47336">
    <property type="entry name" value="TRANSCRIPTION FACTOR HMS1-RELATED"/>
    <property type="match status" value="1"/>
</dbReference>
<dbReference type="Proteomes" id="UP000623687">
    <property type="component" value="Unassembled WGS sequence"/>
</dbReference>
<feature type="region of interest" description="Disordered" evidence="1">
    <location>
        <begin position="238"/>
        <end position="279"/>
    </location>
</feature>
<keyword evidence="4" id="KW-1185">Reference proteome</keyword>
<feature type="region of interest" description="Disordered" evidence="1">
    <location>
        <begin position="898"/>
        <end position="920"/>
    </location>
</feature>
<feature type="compositionally biased region" description="Low complexity" evidence="1">
    <location>
        <begin position="898"/>
        <end position="909"/>
    </location>
</feature>
<evidence type="ECO:0000259" key="2">
    <source>
        <dbReference type="PROSITE" id="PS50888"/>
    </source>
</evidence>
<dbReference type="GeneID" id="59375970"/>
<protein>
    <recommendedName>
        <fullName evidence="2">BHLH domain-containing protein</fullName>
    </recommendedName>
</protein>
<dbReference type="Pfam" id="PF00010">
    <property type="entry name" value="HLH"/>
    <property type="match status" value="1"/>
</dbReference>
<organism evidence="3 4">
    <name type="scientific">Pleurotus ostreatus</name>
    <name type="common">Oyster mushroom</name>
    <name type="synonym">White-rot fungus</name>
    <dbReference type="NCBI Taxonomy" id="5322"/>
    <lineage>
        <taxon>Eukaryota</taxon>
        <taxon>Fungi</taxon>
        <taxon>Dikarya</taxon>
        <taxon>Basidiomycota</taxon>
        <taxon>Agaricomycotina</taxon>
        <taxon>Agaricomycetes</taxon>
        <taxon>Agaricomycetidae</taxon>
        <taxon>Agaricales</taxon>
        <taxon>Pleurotineae</taxon>
        <taxon>Pleurotaceae</taxon>
        <taxon>Pleurotus</taxon>
    </lineage>
</organism>
<reference evidence="3" key="1">
    <citation type="submission" date="2019-07" db="EMBL/GenBank/DDBJ databases">
        <authorList>
            <person name="Palmer J.M."/>
        </authorList>
    </citation>
    <scope>NUCLEOTIDE SEQUENCE</scope>
    <source>
        <strain evidence="3">PC9</strain>
    </source>
</reference>
<dbReference type="InterPro" id="IPR036638">
    <property type="entry name" value="HLH_DNA-bd_sf"/>
</dbReference>